<keyword evidence="1" id="KW-0472">Membrane</keyword>
<evidence type="ECO:0000313" key="3">
    <source>
        <dbReference type="Proteomes" id="UP000241158"/>
    </source>
</evidence>
<dbReference type="AlphaFoldDB" id="A0A2P7B2P7"/>
<keyword evidence="1" id="KW-0812">Transmembrane</keyword>
<dbReference type="Pfam" id="PF04964">
    <property type="entry name" value="Flp_Fap"/>
    <property type="match status" value="1"/>
</dbReference>
<sequence length="66" mass="6969">MRLPVNIILKAFAGWLRNRSGTTAIEYTLIASIISLGIMVGAGMLGTSVGELYTGLAQDLTKASNQ</sequence>
<dbReference type="Proteomes" id="UP000241158">
    <property type="component" value="Unassembled WGS sequence"/>
</dbReference>
<protein>
    <submittedName>
        <fullName evidence="2">Flp family type IVb pilin</fullName>
    </submittedName>
</protein>
<dbReference type="EMBL" id="PGGN01000001">
    <property type="protein sequence ID" value="PSH60710.1"/>
    <property type="molecule type" value="Genomic_DNA"/>
</dbReference>
<accession>A0A2P7B2P7</accession>
<proteinExistence type="predicted"/>
<gene>
    <name evidence="2" type="ORF">CU100_04380</name>
</gene>
<feature type="transmembrane region" description="Helical" evidence="1">
    <location>
        <begin position="27"/>
        <end position="46"/>
    </location>
</feature>
<name>A0A2P7B2P7_9HYPH</name>
<keyword evidence="1" id="KW-1133">Transmembrane helix</keyword>
<dbReference type="InterPro" id="IPR007047">
    <property type="entry name" value="Flp_Fap"/>
</dbReference>
<evidence type="ECO:0000256" key="1">
    <source>
        <dbReference type="SAM" id="Phobius"/>
    </source>
</evidence>
<organism evidence="2 3">
    <name type="scientific">Phyllobacterium endophyticum</name>
    <dbReference type="NCBI Taxonomy" id="1149773"/>
    <lineage>
        <taxon>Bacteria</taxon>
        <taxon>Pseudomonadati</taxon>
        <taxon>Pseudomonadota</taxon>
        <taxon>Alphaproteobacteria</taxon>
        <taxon>Hyphomicrobiales</taxon>
        <taxon>Phyllobacteriaceae</taxon>
        <taxon>Phyllobacterium</taxon>
    </lineage>
</organism>
<comment type="caution">
    <text evidence="2">The sequence shown here is derived from an EMBL/GenBank/DDBJ whole genome shotgun (WGS) entry which is preliminary data.</text>
</comment>
<reference evidence="3" key="1">
    <citation type="submission" date="2017-11" db="EMBL/GenBank/DDBJ databases">
        <authorList>
            <person name="Kuznetsova I."/>
            <person name="Sazanova A."/>
            <person name="Chirak E."/>
            <person name="Safronova V."/>
            <person name="Willems A."/>
        </authorList>
    </citation>
    <scope>NUCLEOTIDE SEQUENCE [LARGE SCALE GENOMIC DNA]</scope>
    <source>
        <strain evidence="3">PEPV15</strain>
    </source>
</reference>
<keyword evidence="3" id="KW-1185">Reference proteome</keyword>
<dbReference type="OrthoDB" id="5325135at2"/>
<evidence type="ECO:0000313" key="2">
    <source>
        <dbReference type="EMBL" id="PSH60710.1"/>
    </source>
</evidence>